<feature type="transmembrane region" description="Helical" evidence="2">
    <location>
        <begin position="6"/>
        <end position="28"/>
    </location>
</feature>
<keyword evidence="2" id="KW-1133">Transmembrane helix</keyword>
<accession>A0ABZ3C969</accession>
<sequence length="133" mass="13658">MSGGISVVFVVIGLLVIAGIAALVLMSVRRNGPDAPPSAPPPPVSEPTPWSSAVAAASAAGEAPASGPARGAESLSREALVNPDRNLDPTKWDNRPDGSEEYDEDDPAPSGPSGGPVMDANFFNSLRDRRPTE</sequence>
<organism evidence="3 4">
    <name type="scientific">Propioniciclava soli</name>
    <dbReference type="NCBI Taxonomy" id="2775081"/>
    <lineage>
        <taxon>Bacteria</taxon>
        <taxon>Bacillati</taxon>
        <taxon>Actinomycetota</taxon>
        <taxon>Actinomycetes</taxon>
        <taxon>Propionibacteriales</taxon>
        <taxon>Propionibacteriaceae</taxon>
        <taxon>Propioniciclava</taxon>
    </lineage>
</organism>
<feature type="compositionally biased region" description="Low complexity" evidence="1">
    <location>
        <begin position="47"/>
        <end position="74"/>
    </location>
</feature>
<feature type="region of interest" description="Disordered" evidence="1">
    <location>
        <begin position="30"/>
        <end position="133"/>
    </location>
</feature>
<dbReference type="Proteomes" id="UP001434337">
    <property type="component" value="Chromosome"/>
</dbReference>
<protein>
    <submittedName>
        <fullName evidence="3">Uncharacterized protein</fullName>
    </submittedName>
</protein>
<feature type="compositionally biased region" description="Pro residues" evidence="1">
    <location>
        <begin position="34"/>
        <end position="46"/>
    </location>
</feature>
<evidence type="ECO:0000313" key="3">
    <source>
        <dbReference type="EMBL" id="WZW98742.1"/>
    </source>
</evidence>
<proteinExistence type="predicted"/>
<evidence type="ECO:0000313" key="4">
    <source>
        <dbReference type="Proteomes" id="UP001434337"/>
    </source>
</evidence>
<dbReference type="RefSeq" id="WP_232549341.1">
    <property type="nucleotide sequence ID" value="NZ_CP115965.1"/>
</dbReference>
<keyword evidence="2" id="KW-0472">Membrane</keyword>
<feature type="compositionally biased region" description="Basic and acidic residues" evidence="1">
    <location>
        <begin position="85"/>
        <end position="98"/>
    </location>
</feature>
<dbReference type="EMBL" id="CP115965">
    <property type="protein sequence ID" value="WZW98742.1"/>
    <property type="molecule type" value="Genomic_DNA"/>
</dbReference>
<evidence type="ECO:0000256" key="1">
    <source>
        <dbReference type="SAM" id="MobiDB-lite"/>
    </source>
</evidence>
<evidence type="ECO:0000256" key="2">
    <source>
        <dbReference type="SAM" id="Phobius"/>
    </source>
</evidence>
<keyword evidence="2" id="KW-0812">Transmembrane</keyword>
<gene>
    <name evidence="3" type="ORF">PCC79_00610</name>
</gene>
<name>A0ABZ3C969_9ACTN</name>
<keyword evidence="4" id="KW-1185">Reference proteome</keyword>
<reference evidence="3 4" key="1">
    <citation type="journal article" date="2023" name="Environ Microbiome">
        <title>A coral-associated actinobacterium mitigates coral bleaching under heat stress.</title>
        <authorList>
            <person name="Li J."/>
            <person name="Zou Y."/>
            <person name="Li Q."/>
            <person name="Zhang J."/>
            <person name="Bourne D.G."/>
            <person name="Lyu Y."/>
            <person name="Liu C."/>
            <person name="Zhang S."/>
        </authorList>
    </citation>
    <scope>NUCLEOTIDE SEQUENCE [LARGE SCALE GENOMIC DNA]</scope>
    <source>
        <strain evidence="3 4">SCSIO 13291</strain>
    </source>
</reference>